<reference evidence="2 3" key="2">
    <citation type="submission" date="2020-03" db="EMBL/GenBank/DDBJ databases">
        <authorList>
            <person name="Ichikawa N."/>
            <person name="Kimura A."/>
            <person name="Kitahashi Y."/>
            <person name="Uohara A."/>
        </authorList>
    </citation>
    <scope>NUCLEOTIDE SEQUENCE [LARGE SCALE GENOMIC DNA]</scope>
    <source>
        <strain evidence="2 3">NBRC 108638</strain>
    </source>
</reference>
<reference evidence="2 3" key="1">
    <citation type="submission" date="2020-03" db="EMBL/GenBank/DDBJ databases">
        <title>Whole genome shotgun sequence of Phytohabitans rumicis NBRC 108638.</title>
        <authorList>
            <person name="Komaki H."/>
            <person name="Tamura T."/>
        </authorList>
    </citation>
    <scope>NUCLEOTIDE SEQUENCE [LARGE SCALE GENOMIC DNA]</scope>
    <source>
        <strain evidence="2 3">NBRC 108638</strain>
    </source>
</reference>
<keyword evidence="3" id="KW-1185">Reference proteome</keyword>
<dbReference type="AlphaFoldDB" id="A0A6V8LJ38"/>
<gene>
    <name evidence="2" type="ORF">Prum_078280</name>
</gene>
<feature type="region of interest" description="Disordered" evidence="1">
    <location>
        <begin position="43"/>
        <end position="103"/>
    </location>
</feature>
<accession>A0A6V8LJ38</accession>
<dbReference type="Proteomes" id="UP000482960">
    <property type="component" value="Unassembled WGS sequence"/>
</dbReference>
<dbReference type="EMBL" id="BLPG01000001">
    <property type="protein sequence ID" value="GFJ94186.1"/>
    <property type="molecule type" value="Genomic_DNA"/>
</dbReference>
<name>A0A6V8LJ38_9ACTN</name>
<feature type="compositionally biased region" description="Basic residues" evidence="1">
    <location>
        <begin position="75"/>
        <end position="103"/>
    </location>
</feature>
<sequence>MLALRVGHQLGAAPVELAPVEQRGERVAAGHVTLRAQCLHQIGGHGLGQPRAASPVSARPQSYASDEDRRDKERKYHRRRPVHIRYHHGCHTQKQVRMHVQKN</sequence>
<proteinExistence type="predicted"/>
<evidence type="ECO:0000256" key="1">
    <source>
        <dbReference type="SAM" id="MobiDB-lite"/>
    </source>
</evidence>
<evidence type="ECO:0000313" key="3">
    <source>
        <dbReference type="Proteomes" id="UP000482960"/>
    </source>
</evidence>
<protein>
    <submittedName>
        <fullName evidence="2">Uncharacterized protein</fullName>
    </submittedName>
</protein>
<evidence type="ECO:0000313" key="2">
    <source>
        <dbReference type="EMBL" id="GFJ94186.1"/>
    </source>
</evidence>
<organism evidence="2 3">
    <name type="scientific">Phytohabitans rumicis</name>
    <dbReference type="NCBI Taxonomy" id="1076125"/>
    <lineage>
        <taxon>Bacteria</taxon>
        <taxon>Bacillati</taxon>
        <taxon>Actinomycetota</taxon>
        <taxon>Actinomycetes</taxon>
        <taxon>Micromonosporales</taxon>
        <taxon>Micromonosporaceae</taxon>
    </lineage>
</organism>
<comment type="caution">
    <text evidence="2">The sequence shown here is derived from an EMBL/GenBank/DDBJ whole genome shotgun (WGS) entry which is preliminary data.</text>
</comment>